<proteinExistence type="predicted"/>
<keyword evidence="2" id="KW-1185">Reference proteome</keyword>
<gene>
    <name evidence="1" type="ORF">DJ013_00780</name>
</gene>
<protein>
    <submittedName>
        <fullName evidence="1">Uncharacterized protein</fullName>
    </submittedName>
</protein>
<dbReference type="InterPro" id="IPR045767">
    <property type="entry name" value="DUF6134"/>
</dbReference>
<reference evidence="1 2" key="1">
    <citation type="submission" date="2018-05" db="EMBL/GenBank/DDBJ databases">
        <title>Complete genome sequence of Arcticibacterium luteifluviistationis SM1504T, a cytophagaceae bacterium isolated from Arctic surface seawater.</title>
        <authorList>
            <person name="Li Y."/>
            <person name="Qin Q.-L."/>
        </authorList>
    </citation>
    <scope>NUCLEOTIDE SEQUENCE [LARGE SCALE GENOMIC DNA]</scope>
    <source>
        <strain evidence="1 2">SM1504</strain>
    </source>
</reference>
<dbReference type="OrthoDB" id="1121030at2"/>
<evidence type="ECO:0000313" key="2">
    <source>
        <dbReference type="Proteomes" id="UP000249873"/>
    </source>
</evidence>
<dbReference type="AlphaFoldDB" id="A0A2Z4G6L4"/>
<name>A0A2Z4G6L4_9BACT</name>
<dbReference type="Pfam" id="PF19630">
    <property type="entry name" value="DUF6134"/>
    <property type="match status" value="1"/>
</dbReference>
<evidence type="ECO:0000313" key="1">
    <source>
        <dbReference type="EMBL" id="AWV96798.1"/>
    </source>
</evidence>
<dbReference type="EMBL" id="CP029480">
    <property type="protein sequence ID" value="AWV96798.1"/>
    <property type="molecule type" value="Genomic_DNA"/>
</dbReference>
<accession>A0A2Z4G6L4</accession>
<sequence>MAFAQKQETIFDVIFKGKKIGTLHAQETKSDSKSFKELTVDTKSTFLLIPIYMESEIRTTQEKGILIEGTAYRNASRKSSDVNATIRKIGFRLYERERNGVKDKMKSKPIRFCVVDLYFKEPLKIKEVFSNMYVEMLQLKQIDTGKYQLITPDNNHSIYNYANGKLVSIEANTLLGKIVSKRI</sequence>
<dbReference type="KEGG" id="als:DJ013_00780"/>
<dbReference type="Proteomes" id="UP000249873">
    <property type="component" value="Chromosome"/>
</dbReference>
<organism evidence="1 2">
    <name type="scientific">Arcticibacterium luteifluviistationis</name>
    <dbReference type="NCBI Taxonomy" id="1784714"/>
    <lineage>
        <taxon>Bacteria</taxon>
        <taxon>Pseudomonadati</taxon>
        <taxon>Bacteroidota</taxon>
        <taxon>Cytophagia</taxon>
        <taxon>Cytophagales</taxon>
        <taxon>Leadbetterellaceae</taxon>
        <taxon>Arcticibacterium</taxon>
    </lineage>
</organism>